<gene>
    <name evidence="2" type="ORF">VTK73DRAFT_4009</name>
</gene>
<dbReference type="EMBL" id="JAZHXJ010000232">
    <property type="protein sequence ID" value="KAL1867747.1"/>
    <property type="molecule type" value="Genomic_DNA"/>
</dbReference>
<name>A0ABR3WWE2_9PEZI</name>
<evidence type="ECO:0000256" key="1">
    <source>
        <dbReference type="SAM" id="MobiDB-lite"/>
    </source>
</evidence>
<keyword evidence="3" id="KW-1185">Reference proteome</keyword>
<accession>A0ABR3WWE2</accession>
<dbReference type="Proteomes" id="UP001586593">
    <property type="component" value="Unassembled WGS sequence"/>
</dbReference>
<feature type="region of interest" description="Disordered" evidence="1">
    <location>
        <begin position="129"/>
        <end position="149"/>
    </location>
</feature>
<feature type="region of interest" description="Disordered" evidence="1">
    <location>
        <begin position="1"/>
        <end position="29"/>
    </location>
</feature>
<reference evidence="2 3" key="1">
    <citation type="journal article" date="2024" name="Commun. Biol.">
        <title>Comparative genomic analysis of thermophilic fungi reveals convergent evolutionary adaptations and gene losses.</title>
        <authorList>
            <person name="Steindorff A.S."/>
            <person name="Aguilar-Pontes M.V."/>
            <person name="Robinson A.J."/>
            <person name="Andreopoulos B."/>
            <person name="LaButti K."/>
            <person name="Kuo A."/>
            <person name="Mondo S."/>
            <person name="Riley R."/>
            <person name="Otillar R."/>
            <person name="Haridas S."/>
            <person name="Lipzen A."/>
            <person name="Grimwood J."/>
            <person name="Schmutz J."/>
            <person name="Clum A."/>
            <person name="Reid I.D."/>
            <person name="Moisan M.C."/>
            <person name="Butler G."/>
            <person name="Nguyen T.T.M."/>
            <person name="Dewar K."/>
            <person name="Conant G."/>
            <person name="Drula E."/>
            <person name="Henrissat B."/>
            <person name="Hansel C."/>
            <person name="Singer S."/>
            <person name="Hutchinson M.I."/>
            <person name="de Vries R.P."/>
            <person name="Natvig D.O."/>
            <person name="Powell A.J."/>
            <person name="Tsang A."/>
            <person name="Grigoriev I.V."/>
        </authorList>
    </citation>
    <scope>NUCLEOTIDE SEQUENCE [LARGE SCALE GENOMIC DNA]</scope>
    <source>
        <strain evidence="2 3">ATCC 24622</strain>
    </source>
</reference>
<comment type="caution">
    <text evidence="2">The sequence shown here is derived from an EMBL/GenBank/DDBJ whole genome shotgun (WGS) entry which is preliminary data.</text>
</comment>
<evidence type="ECO:0000313" key="3">
    <source>
        <dbReference type="Proteomes" id="UP001586593"/>
    </source>
</evidence>
<sequence>MSIEPIRQPPESPPVEAEAGAVRETPSYDYTPLRGSRALDLVQQAALDVAVSFFPGMKPPFPPVHYLLSLSKNPLSSFDVTRSRTTPRRKTTTGLARDSMSHIFLVCPTPRAKGDSTPPLTYHGVVEGRKHFGEKEKREPSRPPHRSTTFWKKEGWVHGVTSASDCRYPTTNPFHPA</sequence>
<proteinExistence type="predicted"/>
<evidence type="ECO:0000313" key="2">
    <source>
        <dbReference type="EMBL" id="KAL1867747.1"/>
    </source>
</evidence>
<protein>
    <submittedName>
        <fullName evidence="2">Uncharacterized protein</fullName>
    </submittedName>
</protein>
<feature type="compositionally biased region" description="Basic and acidic residues" evidence="1">
    <location>
        <begin position="129"/>
        <end position="142"/>
    </location>
</feature>
<organism evidence="2 3">
    <name type="scientific">Phialemonium thermophilum</name>
    <dbReference type="NCBI Taxonomy" id="223376"/>
    <lineage>
        <taxon>Eukaryota</taxon>
        <taxon>Fungi</taxon>
        <taxon>Dikarya</taxon>
        <taxon>Ascomycota</taxon>
        <taxon>Pezizomycotina</taxon>
        <taxon>Sordariomycetes</taxon>
        <taxon>Sordariomycetidae</taxon>
        <taxon>Cephalothecales</taxon>
        <taxon>Cephalothecaceae</taxon>
        <taxon>Phialemonium</taxon>
    </lineage>
</organism>